<organism evidence="3 4">
    <name type="scientific">Brassicogethes aeneus</name>
    <name type="common">Rape pollen beetle</name>
    <name type="synonym">Meligethes aeneus</name>
    <dbReference type="NCBI Taxonomy" id="1431903"/>
    <lineage>
        <taxon>Eukaryota</taxon>
        <taxon>Metazoa</taxon>
        <taxon>Ecdysozoa</taxon>
        <taxon>Arthropoda</taxon>
        <taxon>Hexapoda</taxon>
        <taxon>Insecta</taxon>
        <taxon>Pterygota</taxon>
        <taxon>Neoptera</taxon>
        <taxon>Endopterygota</taxon>
        <taxon>Coleoptera</taxon>
        <taxon>Polyphaga</taxon>
        <taxon>Cucujiformia</taxon>
        <taxon>Nitidulidae</taxon>
        <taxon>Meligethinae</taxon>
        <taxon>Brassicogethes</taxon>
    </lineage>
</organism>
<dbReference type="AlphaFoldDB" id="A0A9P0BDN3"/>
<evidence type="ECO:0000256" key="2">
    <source>
        <dbReference type="SAM" id="MobiDB-lite"/>
    </source>
</evidence>
<evidence type="ECO:0000313" key="4">
    <source>
        <dbReference type="Proteomes" id="UP001154078"/>
    </source>
</evidence>
<reference evidence="3" key="1">
    <citation type="submission" date="2021-12" db="EMBL/GenBank/DDBJ databases">
        <authorList>
            <person name="King R."/>
        </authorList>
    </citation>
    <scope>NUCLEOTIDE SEQUENCE</scope>
</reference>
<keyword evidence="4" id="KW-1185">Reference proteome</keyword>
<gene>
    <name evidence="3" type="ORF">MELIAE_LOCUS10519</name>
</gene>
<evidence type="ECO:0000313" key="3">
    <source>
        <dbReference type="EMBL" id="CAH0560827.1"/>
    </source>
</evidence>
<sequence length="366" mass="43166">MRKCLQKKNSDEEEENEPVLEEENKQVLEISKGRPRKGRKRRFPGQDRKTRKILRNSNQEYYTAKGKLTKPKEFVEYKCTCSSKCNEKLSIEDQRKFFNHFWNLADYNVQTTYLSTCVREQPVQRKIVSARDPNKRQYFVNKVAVCRDLFINILRISTKRINTALQKKNPKKDTCNKCDAFSTKMESLPEGDEKVRIENEKNLHLEQAETARKKMNLDLSKADTDDKTETLTFDMEKTPPLPQLTTNIIFYKRQLWLFNCGIYSGKQKNPLLMFGSKGKRAVELKNFLPNDSDFGDVECRQNKVCCPQDYINIMKTCRKKRPIDVHKIKKDDFVSTRALEKVIVNRKKSCECEKAPYKRNRWLSQN</sequence>
<protein>
    <submittedName>
        <fullName evidence="3">Uncharacterized protein</fullName>
    </submittedName>
</protein>
<name>A0A9P0BDN3_BRAAE</name>
<feature type="compositionally biased region" description="Acidic residues" evidence="2">
    <location>
        <begin position="11"/>
        <end position="21"/>
    </location>
</feature>
<dbReference type="PANTHER" id="PTHR10773:SF19">
    <property type="match status" value="1"/>
</dbReference>
<dbReference type="Proteomes" id="UP001154078">
    <property type="component" value="Chromosome 7"/>
</dbReference>
<dbReference type="EMBL" id="OV121138">
    <property type="protein sequence ID" value="CAH0560827.1"/>
    <property type="molecule type" value="Genomic_DNA"/>
</dbReference>
<feature type="coiled-coil region" evidence="1">
    <location>
        <begin position="194"/>
        <end position="225"/>
    </location>
</feature>
<evidence type="ECO:0000256" key="1">
    <source>
        <dbReference type="SAM" id="Coils"/>
    </source>
</evidence>
<feature type="compositionally biased region" description="Basic residues" evidence="2">
    <location>
        <begin position="33"/>
        <end position="47"/>
    </location>
</feature>
<dbReference type="OrthoDB" id="6611988at2759"/>
<keyword evidence="1" id="KW-0175">Coiled coil</keyword>
<feature type="region of interest" description="Disordered" evidence="2">
    <location>
        <begin position="1"/>
        <end position="47"/>
    </location>
</feature>
<dbReference type="PANTHER" id="PTHR10773">
    <property type="entry name" value="DNA-DIRECTED RNA POLYMERASES I, II, AND III SUBUNIT RPABC2"/>
    <property type="match status" value="1"/>
</dbReference>
<proteinExistence type="predicted"/>
<accession>A0A9P0BDN3</accession>